<reference evidence="2" key="1">
    <citation type="submission" date="2015-06" db="EMBL/GenBank/DDBJ databases">
        <title>Expansion of signal transduction pathways in fungi by whole-genome duplication.</title>
        <authorList>
            <consortium name="DOE Joint Genome Institute"/>
            <person name="Corrochano L.M."/>
            <person name="Kuo A."/>
            <person name="Marcet-Houben M."/>
            <person name="Polaino S."/>
            <person name="Salamov A."/>
            <person name="Villalobos J.M."/>
            <person name="Alvarez M.I."/>
            <person name="Avalos J."/>
            <person name="Benito E.P."/>
            <person name="Benoit I."/>
            <person name="Burger G."/>
            <person name="Camino L.P."/>
            <person name="Canovas D."/>
            <person name="Cerda-Olmedo E."/>
            <person name="Cheng J.-F."/>
            <person name="Dominguez A."/>
            <person name="Elias M."/>
            <person name="Eslava A.P."/>
            <person name="Glaser F."/>
            <person name="Grimwood J."/>
            <person name="Gutierrez G."/>
            <person name="Heitman J."/>
            <person name="Henrissat B."/>
            <person name="Iturriaga E.A."/>
            <person name="Lang B.F."/>
            <person name="Lavin J.L."/>
            <person name="Lee S."/>
            <person name="Li W."/>
            <person name="Lindquist E."/>
            <person name="Lopez-Garcia S."/>
            <person name="Luque E.M."/>
            <person name="Marcos A.T."/>
            <person name="Martin J."/>
            <person name="McCluskey K."/>
            <person name="Medina H.R."/>
            <person name="Miralles-Duran A."/>
            <person name="Miyazaki A."/>
            <person name="Munoz-Torres E."/>
            <person name="Oguiza J.A."/>
            <person name="Ohm R."/>
            <person name="Olmedo M."/>
            <person name="Orejas M."/>
            <person name="Ortiz-Castellanos L."/>
            <person name="Pisabarro A.G."/>
            <person name="Rodriguez-Romero J."/>
            <person name="Ruiz-Herrera J."/>
            <person name="Ruiz-Vazquez R."/>
            <person name="Sanz C."/>
            <person name="Schackwitz W."/>
            <person name="Schmutz J."/>
            <person name="Shahriari M."/>
            <person name="Shelest E."/>
            <person name="Silva-Franco F."/>
            <person name="Soanes D."/>
            <person name="Syed K."/>
            <person name="Tagua V.G."/>
            <person name="Talbot N.J."/>
            <person name="Thon M."/>
            <person name="De vries R.P."/>
            <person name="Wiebenga A."/>
            <person name="Yadav J.S."/>
            <person name="Braun E.L."/>
            <person name="Baker S."/>
            <person name="Garre V."/>
            <person name="Horwitz B."/>
            <person name="Torres-Martinez S."/>
            <person name="Idnurm A."/>
            <person name="Herrera-Estrella A."/>
            <person name="Gabaldon T."/>
            <person name="Grigoriev I.V."/>
        </authorList>
    </citation>
    <scope>NUCLEOTIDE SEQUENCE [LARGE SCALE GENOMIC DNA]</scope>
    <source>
        <strain evidence="2">NRRL 1555(-)</strain>
    </source>
</reference>
<dbReference type="EMBL" id="KV440991">
    <property type="protein sequence ID" value="OAD69718.1"/>
    <property type="molecule type" value="Genomic_DNA"/>
</dbReference>
<proteinExistence type="predicted"/>
<dbReference type="PROSITE" id="PS51257">
    <property type="entry name" value="PROKAR_LIPOPROTEIN"/>
    <property type="match status" value="1"/>
</dbReference>
<dbReference type="AlphaFoldDB" id="A0A167L6R7"/>
<dbReference type="Proteomes" id="UP000077315">
    <property type="component" value="Unassembled WGS sequence"/>
</dbReference>
<keyword evidence="2" id="KW-1185">Reference proteome</keyword>
<dbReference type="OrthoDB" id="2283086at2759"/>
<gene>
    <name evidence="1" type="ORF">PHYBLDRAFT_149497</name>
</gene>
<dbReference type="RefSeq" id="XP_018287758.1">
    <property type="nucleotide sequence ID" value="XM_018432284.1"/>
</dbReference>
<evidence type="ECO:0000313" key="2">
    <source>
        <dbReference type="Proteomes" id="UP000077315"/>
    </source>
</evidence>
<dbReference type="GeneID" id="28993190"/>
<dbReference type="VEuPathDB" id="FungiDB:PHYBLDRAFT_149497"/>
<protein>
    <submittedName>
        <fullName evidence="1">Uncharacterized protein</fullName>
    </submittedName>
</protein>
<dbReference type="InParanoid" id="A0A167L6R7"/>
<sequence length="226" mass="25103">MSPLTKKCRPLKLRVHAVQAVLSGCPTLEKRLCLFRQNQMEKLIAIMKHETMTYSPAQSVTSMRQLISGFNHPSTFAMTRASHAEFDSDLLMPCSVFPVCDLPHNQGYGSAANSVGKLSSRFLQALELSFLKGTPASFESAIKTFNAYSDTKGSDKITSQSWSTLKRFVDELQYTLKENQTLSPATVATKVSFSTIAVEASTAVSLANQRIKKYVLHRLQILYNGR</sequence>
<organism evidence="1 2">
    <name type="scientific">Phycomyces blakesleeanus (strain ATCC 8743b / DSM 1359 / FGSC 10004 / NBRC 33097 / NRRL 1555)</name>
    <dbReference type="NCBI Taxonomy" id="763407"/>
    <lineage>
        <taxon>Eukaryota</taxon>
        <taxon>Fungi</taxon>
        <taxon>Fungi incertae sedis</taxon>
        <taxon>Mucoromycota</taxon>
        <taxon>Mucoromycotina</taxon>
        <taxon>Mucoromycetes</taxon>
        <taxon>Mucorales</taxon>
        <taxon>Phycomycetaceae</taxon>
        <taxon>Phycomyces</taxon>
    </lineage>
</organism>
<name>A0A167L6R7_PHYB8</name>
<accession>A0A167L6R7</accession>
<evidence type="ECO:0000313" key="1">
    <source>
        <dbReference type="EMBL" id="OAD69718.1"/>
    </source>
</evidence>